<dbReference type="InterPro" id="IPR027417">
    <property type="entry name" value="P-loop_NTPase"/>
</dbReference>
<dbReference type="RefSeq" id="WP_100123521.1">
    <property type="nucleotide sequence ID" value="NZ_MEIO01000053.1"/>
</dbReference>
<dbReference type="AlphaFoldDB" id="A0A855FXV4"/>
<dbReference type="PANTHER" id="PTHR11669">
    <property type="entry name" value="REPLICATION FACTOR C / DNA POLYMERASE III GAMMA-TAU SUBUNIT"/>
    <property type="match status" value="1"/>
</dbReference>
<accession>A0A855FXV4</accession>
<dbReference type="GO" id="GO:0009360">
    <property type="term" value="C:DNA polymerase III complex"/>
    <property type="evidence" value="ECO:0007669"/>
    <property type="project" value="TreeGrafter"/>
</dbReference>
<dbReference type="GO" id="GO:0003887">
    <property type="term" value="F:DNA-directed DNA polymerase activity"/>
    <property type="evidence" value="ECO:0007669"/>
    <property type="project" value="InterPro"/>
</dbReference>
<gene>
    <name evidence="1" type="ORF">BHC57_04365</name>
</gene>
<dbReference type="Pfam" id="PF13177">
    <property type="entry name" value="DNA_pol3_delta2"/>
    <property type="match status" value="1"/>
</dbReference>
<dbReference type="Gene3D" id="3.40.50.300">
    <property type="entry name" value="P-loop containing nucleotide triphosphate hydrolases"/>
    <property type="match status" value="1"/>
</dbReference>
<dbReference type="Proteomes" id="UP000230463">
    <property type="component" value="Unassembled WGS sequence"/>
</dbReference>
<dbReference type="EMBL" id="MEIU01000054">
    <property type="protein sequence ID" value="PIT60354.1"/>
    <property type="molecule type" value="Genomic_DNA"/>
</dbReference>
<organism evidence="1 2">
    <name type="scientific">Snodgrassella alvi</name>
    <dbReference type="NCBI Taxonomy" id="1196083"/>
    <lineage>
        <taxon>Bacteria</taxon>
        <taxon>Pseudomonadati</taxon>
        <taxon>Pseudomonadota</taxon>
        <taxon>Betaproteobacteria</taxon>
        <taxon>Neisseriales</taxon>
        <taxon>Neisseriaceae</taxon>
        <taxon>Snodgrassella</taxon>
    </lineage>
</organism>
<protein>
    <submittedName>
        <fullName evidence="1">DNA polymerase III subunit delta</fullName>
    </submittedName>
</protein>
<sequence>MIYPWLEPVWQQIARHWQQQPHAWLLYGHPGIGKLEFAEYLAQALLCESPHTNHQPCGACTSCHLYSQHSHPDFLLVTPEETDSEGGERRQALIKVETIRNVLDFAHLSAHRGGKRIALIYPAESMNTQAANALLKILEEPPTGMVFILVSHQKDRLLPTIKSRCRQVALTMPAHTQALAYVQQQHGDKAADLLAFHGGAPLFADNDSHIQLRNELIPLLVKPRLIALMDYATAFDKQKLALSTFLDWLAKWLLDMSLAQQHMSAIYYPAWQNALNEITRLIDPLSLFALIDRVNALAPYGKHTLNVKMQLEDLLIDYLNVWQHKNTKS</sequence>
<name>A0A855FXV4_9NEIS</name>
<dbReference type="PANTHER" id="PTHR11669:SF8">
    <property type="entry name" value="DNA POLYMERASE III SUBUNIT DELTA"/>
    <property type="match status" value="1"/>
</dbReference>
<dbReference type="GO" id="GO:0006261">
    <property type="term" value="P:DNA-templated DNA replication"/>
    <property type="evidence" value="ECO:0007669"/>
    <property type="project" value="TreeGrafter"/>
</dbReference>
<comment type="caution">
    <text evidence="1">The sequence shown here is derived from an EMBL/GenBank/DDBJ whole genome shotgun (WGS) entry which is preliminary data.</text>
</comment>
<dbReference type="InterPro" id="IPR004622">
    <property type="entry name" value="DNA_pol_HolB"/>
</dbReference>
<reference evidence="1 2" key="1">
    <citation type="journal article" date="2017" name="MBio">
        <title>Type VI secretion-mediated competition in the bee gut microbiome.</title>
        <authorList>
            <person name="Steele M.I."/>
            <person name="Kwong W.K."/>
            <person name="Powell J.E."/>
            <person name="Whiteley M."/>
            <person name="Moran N.A."/>
        </authorList>
    </citation>
    <scope>NUCLEOTIDE SEQUENCE [LARGE SCALE GENOMIC DNA]</scope>
    <source>
        <strain evidence="1 2">HK3</strain>
    </source>
</reference>
<evidence type="ECO:0000313" key="2">
    <source>
        <dbReference type="Proteomes" id="UP000230463"/>
    </source>
</evidence>
<dbReference type="SUPFAM" id="SSF52540">
    <property type="entry name" value="P-loop containing nucleoside triphosphate hydrolases"/>
    <property type="match status" value="1"/>
</dbReference>
<dbReference type="InterPro" id="IPR050238">
    <property type="entry name" value="DNA_Rep/Repair_Clamp_Loader"/>
</dbReference>
<proteinExistence type="predicted"/>
<evidence type="ECO:0000313" key="1">
    <source>
        <dbReference type="EMBL" id="PIT60354.1"/>
    </source>
</evidence>
<dbReference type="NCBIfam" id="TIGR00678">
    <property type="entry name" value="holB"/>
    <property type="match status" value="1"/>
</dbReference>
<dbReference type="GO" id="GO:0008408">
    <property type="term" value="F:3'-5' exonuclease activity"/>
    <property type="evidence" value="ECO:0007669"/>
    <property type="project" value="InterPro"/>
</dbReference>